<dbReference type="InterPro" id="IPR006179">
    <property type="entry name" value="5_nucleotidase/apyrase"/>
</dbReference>
<feature type="domain" description="Calcineurin-like phosphoesterase" evidence="4">
    <location>
        <begin position="26"/>
        <end position="257"/>
    </location>
</feature>
<reference evidence="6" key="1">
    <citation type="journal article" date="2020" name="mSystems">
        <title>Genome- and Community-Level Interaction Insights into Carbon Utilization and Element Cycling Functions of Hydrothermarchaeota in Hydrothermal Sediment.</title>
        <authorList>
            <person name="Zhou Z."/>
            <person name="Liu Y."/>
            <person name="Xu W."/>
            <person name="Pan J."/>
            <person name="Luo Z.H."/>
            <person name="Li M."/>
        </authorList>
    </citation>
    <scope>NUCLEOTIDE SEQUENCE [LARGE SCALE GENOMIC DNA]</scope>
    <source>
        <strain evidence="6">SpSt-500</strain>
    </source>
</reference>
<dbReference type="InterPro" id="IPR006146">
    <property type="entry name" value="5'-Nucleotdase_CS"/>
</dbReference>
<keyword evidence="3" id="KW-0378">Hydrolase</keyword>
<accession>A0A832DNI4</accession>
<dbReference type="SUPFAM" id="SSF56300">
    <property type="entry name" value="Metallo-dependent phosphatases"/>
    <property type="match status" value="1"/>
</dbReference>
<dbReference type="GO" id="GO:0000166">
    <property type="term" value="F:nucleotide binding"/>
    <property type="evidence" value="ECO:0007669"/>
    <property type="project" value="UniProtKB-KW"/>
</dbReference>
<name>A0A832DNI4_9BACT</name>
<dbReference type="GO" id="GO:0016788">
    <property type="term" value="F:hydrolase activity, acting on ester bonds"/>
    <property type="evidence" value="ECO:0007669"/>
    <property type="project" value="InterPro"/>
</dbReference>
<proteinExistence type="inferred from homology"/>
<evidence type="ECO:0000256" key="1">
    <source>
        <dbReference type="ARBA" id="ARBA00006654"/>
    </source>
</evidence>
<dbReference type="GO" id="GO:0046872">
    <property type="term" value="F:metal ion binding"/>
    <property type="evidence" value="ECO:0007669"/>
    <property type="project" value="InterPro"/>
</dbReference>
<dbReference type="AlphaFoldDB" id="A0A832DNI4"/>
<gene>
    <name evidence="6" type="ORF">ENS56_07010</name>
</gene>
<comment type="caution">
    <text evidence="6">The sequence shown here is derived from an EMBL/GenBank/DDBJ whole genome shotgun (WGS) entry which is preliminary data.</text>
</comment>
<dbReference type="PRINTS" id="PR01607">
    <property type="entry name" value="APYRASEFAMLY"/>
</dbReference>
<dbReference type="InterPro" id="IPR029052">
    <property type="entry name" value="Metallo-depent_PP-like"/>
</dbReference>
<organism evidence="6">
    <name type="scientific">Ignavibacterium album</name>
    <dbReference type="NCBI Taxonomy" id="591197"/>
    <lineage>
        <taxon>Bacteria</taxon>
        <taxon>Pseudomonadati</taxon>
        <taxon>Ignavibacteriota</taxon>
        <taxon>Ignavibacteria</taxon>
        <taxon>Ignavibacteriales</taxon>
        <taxon>Ignavibacteriaceae</taxon>
        <taxon>Ignavibacterium</taxon>
    </lineage>
</organism>
<protein>
    <submittedName>
        <fullName evidence="6">Bifunctional metallophosphatase/5'-nucleotidase</fullName>
    </submittedName>
</protein>
<dbReference type="GO" id="GO:0030288">
    <property type="term" value="C:outer membrane-bounded periplasmic space"/>
    <property type="evidence" value="ECO:0007669"/>
    <property type="project" value="TreeGrafter"/>
</dbReference>
<evidence type="ECO:0000256" key="2">
    <source>
        <dbReference type="ARBA" id="ARBA00022729"/>
    </source>
</evidence>
<dbReference type="EMBL" id="DSVI01000008">
    <property type="protein sequence ID" value="HGT47767.1"/>
    <property type="molecule type" value="Genomic_DNA"/>
</dbReference>
<comment type="similarity">
    <text evidence="1 3">Belongs to the 5'-nucleotidase family.</text>
</comment>
<dbReference type="GO" id="GO:0009166">
    <property type="term" value="P:nucleotide catabolic process"/>
    <property type="evidence" value="ECO:0007669"/>
    <property type="project" value="InterPro"/>
</dbReference>
<dbReference type="PANTHER" id="PTHR11575">
    <property type="entry name" value="5'-NUCLEOTIDASE-RELATED"/>
    <property type="match status" value="1"/>
</dbReference>
<evidence type="ECO:0000259" key="4">
    <source>
        <dbReference type="Pfam" id="PF00149"/>
    </source>
</evidence>
<dbReference type="InterPro" id="IPR036907">
    <property type="entry name" value="5'-Nucleotdase_C_sf"/>
</dbReference>
<evidence type="ECO:0000313" key="6">
    <source>
        <dbReference type="EMBL" id="HGT47767.1"/>
    </source>
</evidence>
<dbReference type="Pfam" id="PF00149">
    <property type="entry name" value="Metallophos"/>
    <property type="match status" value="1"/>
</dbReference>
<keyword evidence="2 3" id="KW-0732">Signal</keyword>
<feature type="chain" id="PRO_5033100522" evidence="3">
    <location>
        <begin position="21"/>
        <end position="586"/>
    </location>
</feature>
<feature type="domain" description="5'-Nucleotidase C-terminal" evidence="5">
    <location>
        <begin position="339"/>
        <end position="518"/>
    </location>
</feature>
<dbReference type="Gene3D" id="3.60.21.10">
    <property type="match status" value="1"/>
</dbReference>
<dbReference type="PANTHER" id="PTHR11575:SF6">
    <property type="entry name" value="2',3'-CYCLIC-NUCLEOTIDE 2'-PHOSPHODIESTERASE_3'-NUCLEOTIDASE"/>
    <property type="match status" value="1"/>
</dbReference>
<feature type="signal peptide" evidence="3">
    <location>
        <begin position="1"/>
        <end position="20"/>
    </location>
</feature>
<sequence>MKKLQKSFLIVLIFTFSVFAQTVNVKIIETSDVHGAIFPYDLVNNRPSNSSLAQVMTYLNEQRADTNQIVFLLDNGDILQGDPVVYYYNFEKTDTIHLYADVMNFMGYDAATVGNHDIETGHKVYDKFNREINFPWIAANAIKTSDGEPYFKPYTTIERNGIKVAVLGLITPAIPQWLPEKIWEGMQFDDMIETAQKWVKIIRETEQPDLLIGLFHAGVNYNYNDESESTYKNENASKLTAEKVAGFDVIFVGHDHEGWNFKTRNPNGKEVLVLGTQASAKTLAVANIKLKFDKFCGFFANQEMSGEIIEVKNYQPDEIFMKRFSPAFEEVKAYVSRPIGKFTKSISSRDAILGPSEFVDLINTVQLDLTDADISFTAPLSFNAQIKQGDLYVKDMFNLYRYENLLYTIEMTGKEIKDYLEYSYGNWFNQMKDENDNLLRFKVDEKGNLVYSQRSNSPELYERFYNFDAAAGIDYEVDVTKPIGEKIKIINFSDGRKFEPDSKYKVALNSYRGNGGGGHLTRGSKIPKEELSKRVISSTEKDLRYYMMKWIEEKKSVEPKLLGNWKVVPEDYWKAGKEKDYQLLFK</sequence>
<dbReference type="InterPro" id="IPR008334">
    <property type="entry name" value="5'-Nucleotdase_C"/>
</dbReference>
<dbReference type="SUPFAM" id="SSF55816">
    <property type="entry name" value="5'-nucleotidase (syn. UDP-sugar hydrolase), C-terminal domain"/>
    <property type="match status" value="1"/>
</dbReference>
<evidence type="ECO:0000256" key="3">
    <source>
        <dbReference type="RuleBase" id="RU362119"/>
    </source>
</evidence>
<dbReference type="Pfam" id="PF02872">
    <property type="entry name" value="5_nucleotid_C"/>
    <property type="match status" value="1"/>
</dbReference>
<dbReference type="InterPro" id="IPR004843">
    <property type="entry name" value="Calcineurin-like_PHP"/>
</dbReference>
<dbReference type="Gene3D" id="3.90.780.10">
    <property type="entry name" value="5'-Nucleotidase, C-terminal domain"/>
    <property type="match status" value="1"/>
</dbReference>
<evidence type="ECO:0000259" key="5">
    <source>
        <dbReference type="Pfam" id="PF02872"/>
    </source>
</evidence>
<dbReference type="PROSITE" id="PS00785">
    <property type="entry name" value="5_NUCLEOTIDASE_1"/>
    <property type="match status" value="1"/>
</dbReference>
<keyword evidence="3" id="KW-0547">Nucleotide-binding</keyword>